<keyword evidence="2" id="KW-0547">Nucleotide-binding</keyword>
<dbReference type="PANTHER" id="PTHR42781:SF4">
    <property type="entry name" value="SPERMIDINE_PUTRESCINE IMPORT ATP-BINDING PROTEIN POTA"/>
    <property type="match status" value="1"/>
</dbReference>
<evidence type="ECO:0000313" key="5">
    <source>
        <dbReference type="EMBL" id="HED10782.1"/>
    </source>
</evidence>
<dbReference type="Gene3D" id="3.40.50.300">
    <property type="entry name" value="P-loop containing nucleotide triphosphate hydrolases"/>
    <property type="match status" value="1"/>
</dbReference>
<sequence>MIRFDKVTFAYNDEEPLLRDFSCRFKAGQCSVLIGPSGCGKSTLIRLVTGLEQASAGLVFFQDEAVTAATIGHIRRRLGYVIQEGGLFPNLTVLQNIGLAARARGGEAGLEDVRRLAALTHLNEALLDRYPRELSGGQRQRVSLMRALTGKPEVLMLDEPLGALDPMIRAGVQQTLKELIGALGLTVVMVTHDLAEAALFADEIFLMHKGAIVQQGPVGQLLHQPANEFVRRFVNSQRGVGA</sequence>
<dbReference type="AlphaFoldDB" id="A0A7V1PUX7"/>
<dbReference type="SMART" id="SM00382">
    <property type="entry name" value="AAA"/>
    <property type="match status" value="1"/>
</dbReference>
<evidence type="ECO:0000256" key="2">
    <source>
        <dbReference type="ARBA" id="ARBA00022741"/>
    </source>
</evidence>
<accession>A0A7V1PUX7</accession>
<dbReference type="InterPro" id="IPR003439">
    <property type="entry name" value="ABC_transporter-like_ATP-bd"/>
</dbReference>
<dbReference type="PROSITE" id="PS50893">
    <property type="entry name" value="ABC_TRANSPORTER_2"/>
    <property type="match status" value="1"/>
</dbReference>
<dbReference type="InterPro" id="IPR003593">
    <property type="entry name" value="AAA+_ATPase"/>
</dbReference>
<comment type="caution">
    <text evidence="5">The sequence shown here is derived from an EMBL/GenBank/DDBJ whole genome shotgun (WGS) entry which is preliminary data.</text>
</comment>
<feature type="domain" description="ABC transporter" evidence="4">
    <location>
        <begin position="2"/>
        <end position="234"/>
    </location>
</feature>
<protein>
    <submittedName>
        <fullName evidence="5">ATP-binding cassette domain-containing protein</fullName>
    </submittedName>
</protein>
<dbReference type="GO" id="GO:0005524">
    <property type="term" value="F:ATP binding"/>
    <property type="evidence" value="ECO:0007669"/>
    <property type="project" value="UniProtKB-KW"/>
</dbReference>
<dbReference type="InterPro" id="IPR050093">
    <property type="entry name" value="ABC_SmlMolc_Importer"/>
</dbReference>
<name>A0A7V1PUX7_CALAY</name>
<proteinExistence type="predicted"/>
<evidence type="ECO:0000259" key="4">
    <source>
        <dbReference type="PROSITE" id="PS50893"/>
    </source>
</evidence>
<dbReference type="Proteomes" id="UP000886005">
    <property type="component" value="Unassembled WGS sequence"/>
</dbReference>
<dbReference type="PANTHER" id="PTHR42781">
    <property type="entry name" value="SPERMIDINE/PUTRESCINE IMPORT ATP-BINDING PROTEIN POTA"/>
    <property type="match status" value="1"/>
</dbReference>
<reference evidence="5" key="1">
    <citation type="journal article" date="2020" name="mSystems">
        <title>Genome- and Community-Level Interaction Insights into Carbon Utilization and Element Cycling Functions of Hydrothermarchaeota in Hydrothermal Sediment.</title>
        <authorList>
            <person name="Zhou Z."/>
            <person name="Liu Y."/>
            <person name="Xu W."/>
            <person name="Pan J."/>
            <person name="Luo Z.H."/>
            <person name="Li M."/>
        </authorList>
    </citation>
    <scope>NUCLEOTIDE SEQUENCE [LARGE SCALE GENOMIC DNA]</scope>
    <source>
        <strain evidence="5">HyVt-456</strain>
    </source>
</reference>
<dbReference type="SUPFAM" id="SSF52540">
    <property type="entry name" value="P-loop containing nucleoside triphosphate hydrolases"/>
    <property type="match status" value="1"/>
</dbReference>
<dbReference type="GO" id="GO:0016887">
    <property type="term" value="F:ATP hydrolysis activity"/>
    <property type="evidence" value="ECO:0007669"/>
    <property type="project" value="InterPro"/>
</dbReference>
<evidence type="ECO:0000256" key="1">
    <source>
        <dbReference type="ARBA" id="ARBA00022448"/>
    </source>
</evidence>
<dbReference type="InterPro" id="IPR027417">
    <property type="entry name" value="P-loop_NTPase"/>
</dbReference>
<dbReference type="Pfam" id="PF00005">
    <property type="entry name" value="ABC_tran"/>
    <property type="match status" value="1"/>
</dbReference>
<organism evidence="5">
    <name type="scientific">Caldithrix abyssi</name>
    <dbReference type="NCBI Taxonomy" id="187145"/>
    <lineage>
        <taxon>Bacteria</taxon>
        <taxon>Pseudomonadati</taxon>
        <taxon>Calditrichota</taxon>
        <taxon>Calditrichia</taxon>
        <taxon>Calditrichales</taxon>
        <taxon>Calditrichaceae</taxon>
        <taxon>Caldithrix</taxon>
    </lineage>
</organism>
<gene>
    <name evidence="5" type="ORF">ENJ10_08840</name>
</gene>
<keyword evidence="3 5" id="KW-0067">ATP-binding</keyword>
<dbReference type="EMBL" id="DRLD01000244">
    <property type="protein sequence ID" value="HED10782.1"/>
    <property type="molecule type" value="Genomic_DNA"/>
</dbReference>
<evidence type="ECO:0000256" key="3">
    <source>
        <dbReference type="ARBA" id="ARBA00022840"/>
    </source>
</evidence>
<keyword evidence="1" id="KW-0813">Transport</keyword>